<dbReference type="GO" id="GO:0016020">
    <property type="term" value="C:membrane"/>
    <property type="evidence" value="ECO:0007669"/>
    <property type="project" value="InterPro"/>
</dbReference>
<dbReference type="AlphaFoldDB" id="A0A7X8RGU3"/>
<dbReference type="SUPFAM" id="SSF53955">
    <property type="entry name" value="Lysozyme-like"/>
    <property type="match status" value="1"/>
</dbReference>
<name>A0A7X8RGU3_9CORY</name>
<evidence type="ECO:0000256" key="1">
    <source>
        <dbReference type="ARBA" id="ARBA00022475"/>
    </source>
</evidence>
<dbReference type="InterPro" id="IPR036950">
    <property type="entry name" value="PBP_transglycosylase"/>
</dbReference>
<dbReference type="GO" id="GO:0009252">
    <property type="term" value="P:peptidoglycan biosynthetic process"/>
    <property type="evidence" value="ECO:0007669"/>
    <property type="project" value="UniProtKB-KW"/>
</dbReference>
<comment type="caution">
    <text evidence="13">The sequence shown here is derived from an EMBL/GenBank/DDBJ whole genome shotgun (WGS) entry which is preliminary data.</text>
</comment>
<evidence type="ECO:0000256" key="11">
    <source>
        <dbReference type="SAM" id="Phobius"/>
    </source>
</evidence>
<evidence type="ECO:0000256" key="9">
    <source>
        <dbReference type="ARBA" id="ARBA00023136"/>
    </source>
</evidence>
<organism evidence="13 14">
    <name type="scientific">Corynebacterium pollutisoli</name>
    <dbReference type="NCBI Taxonomy" id="1610489"/>
    <lineage>
        <taxon>Bacteria</taxon>
        <taxon>Bacillati</taxon>
        <taxon>Actinomycetota</taxon>
        <taxon>Actinomycetes</taxon>
        <taxon>Mycobacteriales</taxon>
        <taxon>Corynebacteriaceae</taxon>
        <taxon>Corynebacterium</taxon>
    </lineage>
</organism>
<evidence type="ECO:0000256" key="6">
    <source>
        <dbReference type="ARBA" id="ARBA00022960"/>
    </source>
</evidence>
<evidence type="ECO:0000256" key="2">
    <source>
        <dbReference type="ARBA" id="ARBA00022519"/>
    </source>
</evidence>
<reference evidence="13 14" key="1">
    <citation type="journal article" date="2020" name="Biotechnol. Biofuels">
        <title>New insights from the biogas microbiome by comprehensive genome-resolved metagenomics of nearly 1600 species originating from multiple anaerobic digesters.</title>
        <authorList>
            <person name="Campanaro S."/>
            <person name="Treu L."/>
            <person name="Rodriguez-R L.M."/>
            <person name="Kovalovszki A."/>
            <person name="Ziels R.M."/>
            <person name="Maus I."/>
            <person name="Zhu X."/>
            <person name="Kougias P.G."/>
            <person name="Basile A."/>
            <person name="Luo G."/>
            <person name="Schluter A."/>
            <person name="Konstantinidis K.T."/>
            <person name="Angelidaki I."/>
        </authorList>
    </citation>
    <scope>NUCLEOTIDE SEQUENCE [LARGE SCALE GENOMIC DNA]</scope>
    <source>
        <strain evidence="13">AS23ysBPME_344</strain>
    </source>
</reference>
<evidence type="ECO:0000256" key="10">
    <source>
        <dbReference type="ARBA" id="ARBA00023316"/>
    </source>
</evidence>
<keyword evidence="1" id="KW-1003">Cell membrane</keyword>
<evidence type="ECO:0000256" key="4">
    <source>
        <dbReference type="ARBA" id="ARBA00022679"/>
    </source>
</evidence>
<feature type="transmembrane region" description="Helical" evidence="11">
    <location>
        <begin position="74"/>
        <end position="94"/>
    </location>
</feature>
<keyword evidence="3" id="KW-0328">Glycosyltransferase</keyword>
<evidence type="ECO:0000259" key="12">
    <source>
        <dbReference type="Pfam" id="PF00912"/>
    </source>
</evidence>
<evidence type="ECO:0000256" key="5">
    <source>
        <dbReference type="ARBA" id="ARBA00022692"/>
    </source>
</evidence>
<keyword evidence="6" id="KW-0133">Cell shape</keyword>
<dbReference type="Proteomes" id="UP000568696">
    <property type="component" value="Unassembled WGS sequence"/>
</dbReference>
<evidence type="ECO:0000256" key="7">
    <source>
        <dbReference type="ARBA" id="ARBA00022984"/>
    </source>
</evidence>
<keyword evidence="10" id="KW-0961">Cell wall biogenesis/degradation</keyword>
<dbReference type="InterPro" id="IPR023346">
    <property type="entry name" value="Lysozyme-like_dom_sf"/>
</dbReference>
<keyword evidence="9 11" id="KW-0472">Membrane</keyword>
<proteinExistence type="predicted"/>
<keyword evidence="4" id="KW-0808">Transferase</keyword>
<dbReference type="PANTHER" id="PTHR30400:SF0">
    <property type="entry name" value="BIOSYNTHETIC PEPTIDOGLYCAN TRANSGLYCOSYLASE"/>
    <property type="match status" value="1"/>
</dbReference>
<dbReference type="GO" id="GO:0008360">
    <property type="term" value="P:regulation of cell shape"/>
    <property type="evidence" value="ECO:0007669"/>
    <property type="project" value="UniProtKB-KW"/>
</dbReference>
<evidence type="ECO:0000256" key="3">
    <source>
        <dbReference type="ARBA" id="ARBA00022676"/>
    </source>
</evidence>
<dbReference type="InterPro" id="IPR001264">
    <property type="entry name" value="Glyco_trans_51"/>
</dbReference>
<dbReference type="InterPro" id="IPR011812">
    <property type="entry name" value="Pep_trsgly"/>
</dbReference>
<keyword evidence="8 11" id="KW-1133">Transmembrane helix</keyword>
<gene>
    <name evidence="13" type="ORF">GX356_05220</name>
</gene>
<protein>
    <recommendedName>
        <fullName evidence="12">Glycosyl transferase family 51 domain-containing protein</fullName>
    </recommendedName>
</protein>
<dbReference type="Pfam" id="PF00912">
    <property type="entry name" value="Transgly"/>
    <property type="match status" value="1"/>
</dbReference>
<dbReference type="GO" id="GO:0009274">
    <property type="term" value="C:peptidoglycan-based cell wall"/>
    <property type="evidence" value="ECO:0007669"/>
    <property type="project" value="InterPro"/>
</dbReference>
<dbReference type="EMBL" id="JAAYSN010000132">
    <property type="protein sequence ID" value="NLP39107.1"/>
    <property type="molecule type" value="Genomic_DNA"/>
</dbReference>
<dbReference type="GO" id="GO:0071555">
    <property type="term" value="P:cell wall organization"/>
    <property type="evidence" value="ECO:0007669"/>
    <property type="project" value="UniProtKB-KW"/>
</dbReference>
<feature type="domain" description="Glycosyl transferase family 51" evidence="12">
    <location>
        <begin position="198"/>
        <end position="290"/>
    </location>
</feature>
<dbReference type="PANTHER" id="PTHR30400">
    <property type="entry name" value="MONOFUNCTIONAL BIOSYNTHETIC PEPTIDOGLYCAN TRANSGLYCOSYLASE"/>
    <property type="match status" value="1"/>
</dbReference>
<keyword evidence="2" id="KW-0997">Cell inner membrane</keyword>
<accession>A0A7X8RGU3</accession>
<evidence type="ECO:0000313" key="13">
    <source>
        <dbReference type="EMBL" id="NLP39107.1"/>
    </source>
</evidence>
<evidence type="ECO:0000256" key="8">
    <source>
        <dbReference type="ARBA" id="ARBA00022989"/>
    </source>
</evidence>
<keyword evidence="7" id="KW-0573">Peptidoglycan synthesis</keyword>
<evidence type="ECO:0000313" key="14">
    <source>
        <dbReference type="Proteomes" id="UP000568696"/>
    </source>
</evidence>
<dbReference type="Gene3D" id="1.10.3810.10">
    <property type="entry name" value="Biosynthetic peptidoglycan transglycosylase-like"/>
    <property type="match status" value="1"/>
</dbReference>
<dbReference type="GO" id="GO:0016763">
    <property type="term" value="F:pentosyltransferase activity"/>
    <property type="evidence" value="ECO:0007669"/>
    <property type="project" value="InterPro"/>
</dbReference>
<keyword evidence="5 11" id="KW-0812">Transmembrane</keyword>
<sequence length="373" mass="42524">MLSTAAYRRSDESHLEHLCRRRDVRRYRRAIERHGIQGAYIHSPTAPPYIDTTYVDQWLRQTRAPRHRRRLPRLLRRGTALVVASFLLLTGYFATLNARAPESTAFMRDSLIQPVDHQWVDIDHISRYLIAGVMIHEDDMFGERRAPFDYRQFWLRTRVELHNRSLGCGPEDDHAYYWSLPSLEHAKEQRMCVVDPHGSTIPVQLVKNLYLSSQGGAARKAVEAVISHPFDLAVTDRRQLELYLNYAQFAPGLYGICAAHWYYFGQAPHTSDPYKAGMLAGMLPLPSLVERAPGGGAVLTYDESSRVFRSLQWGGIDRVVPRLNQEGWQPLLAQVGITDSAEEHWADRGAADACGTMPEQVRQRLIEEGHLVG</sequence>